<reference evidence="2 3" key="1">
    <citation type="journal article" date="2020" name="IScience">
        <title>Genome Sequencing of the Endangered Kingdonia uniflora (Circaeasteraceae, Ranunculales) Reveals Potential Mechanisms of Evolutionary Specialization.</title>
        <authorList>
            <person name="Sun Y."/>
            <person name="Deng T."/>
            <person name="Zhang A."/>
            <person name="Moore M.J."/>
            <person name="Landis J.B."/>
            <person name="Lin N."/>
            <person name="Zhang H."/>
            <person name="Zhang X."/>
            <person name="Huang J."/>
            <person name="Zhang X."/>
            <person name="Sun H."/>
            <person name="Wang H."/>
        </authorList>
    </citation>
    <scope>NUCLEOTIDE SEQUENCE [LARGE SCALE GENOMIC DNA]</scope>
    <source>
        <strain evidence="2">TB1705</strain>
        <tissue evidence="2">Leaf</tissue>
    </source>
</reference>
<dbReference type="InterPro" id="IPR036085">
    <property type="entry name" value="PAZ_dom_sf"/>
</dbReference>
<evidence type="ECO:0000256" key="1">
    <source>
        <dbReference type="SAM" id="Phobius"/>
    </source>
</evidence>
<keyword evidence="1" id="KW-0812">Transmembrane</keyword>
<keyword evidence="1" id="KW-1133">Transmembrane helix</keyword>
<organism evidence="2 3">
    <name type="scientific">Kingdonia uniflora</name>
    <dbReference type="NCBI Taxonomy" id="39325"/>
    <lineage>
        <taxon>Eukaryota</taxon>
        <taxon>Viridiplantae</taxon>
        <taxon>Streptophyta</taxon>
        <taxon>Embryophyta</taxon>
        <taxon>Tracheophyta</taxon>
        <taxon>Spermatophyta</taxon>
        <taxon>Magnoliopsida</taxon>
        <taxon>Ranunculales</taxon>
        <taxon>Circaeasteraceae</taxon>
        <taxon>Kingdonia</taxon>
    </lineage>
</organism>
<keyword evidence="1" id="KW-0472">Membrane</keyword>
<dbReference type="Proteomes" id="UP000541444">
    <property type="component" value="Unassembled WGS sequence"/>
</dbReference>
<comment type="caution">
    <text evidence="2">The sequence shown here is derived from an EMBL/GenBank/DDBJ whole genome shotgun (WGS) entry which is preliminary data.</text>
</comment>
<name>A0A7J7LV77_9MAGN</name>
<gene>
    <name evidence="2" type="ORF">GIB67_042370</name>
</gene>
<dbReference type="AlphaFoldDB" id="A0A7J7LV77"/>
<feature type="transmembrane region" description="Helical" evidence="1">
    <location>
        <begin position="62"/>
        <end position="84"/>
    </location>
</feature>
<evidence type="ECO:0000313" key="3">
    <source>
        <dbReference type="Proteomes" id="UP000541444"/>
    </source>
</evidence>
<evidence type="ECO:0000313" key="2">
    <source>
        <dbReference type="EMBL" id="KAF6146515.1"/>
    </source>
</evidence>
<protein>
    <submittedName>
        <fullName evidence="2">Uncharacterized protein</fullName>
    </submittedName>
</protein>
<dbReference type="SUPFAM" id="SSF101690">
    <property type="entry name" value="PAZ domain"/>
    <property type="match status" value="1"/>
</dbReference>
<sequence>MTFSYSTEFPCINVGNPKQRIYLRLEIYDLVSLQRYAKSLYIIQRSSQVEKSRQNPKESLSVLSYLSILHYVSSTAFTTIFISIC</sequence>
<proteinExistence type="predicted"/>
<keyword evidence="3" id="KW-1185">Reference proteome</keyword>
<dbReference type="EMBL" id="JACGCM010001975">
    <property type="protein sequence ID" value="KAF6146515.1"/>
    <property type="molecule type" value="Genomic_DNA"/>
</dbReference>
<accession>A0A7J7LV77</accession>